<protein>
    <submittedName>
        <fullName evidence="10">Acyl-[acyl-carrier-protein] thioesterase</fullName>
    </submittedName>
</protein>
<evidence type="ECO:0000256" key="7">
    <source>
        <dbReference type="ARBA" id="ARBA00023160"/>
    </source>
</evidence>
<evidence type="ECO:0000259" key="9">
    <source>
        <dbReference type="Pfam" id="PF20791"/>
    </source>
</evidence>
<organism evidence="10 11">
    <name type="scientific">Anaerocolumna sedimenticola</name>
    <dbReference type="NCBI Taxonomy" id="2696063"/>
    <lineage>
        <taxon>Bacteria</taxon>
        <taxon>Bacillati</taxon>
        <taxon>Bacillota</taxon>
        <taxon>Clostridia</taxon>
        <taxon>Lachnospirales</taxon>
        <taxon>Lachnospiraceae</taxon>
        <taxon>Anaerocolumna</taxon>
    </lineage>
</organism>
<evidence type="ECO:0000256" key="3">
    <source>
        <dbReference type="ARBA" id="ARBA00022801"/>
    </source>
</evidence>
<dbReference type="EMBL" id="CP048000">
    <property type="protein sequence ID" value="QHQ60014.1"/>
    <property type="molecule type" value="Genomic_DNA"/>
</dbReference>
<keyword evidence="5" id="KW-0809">Transit peptide</keyword>
<dbReference type="GO" id="GO:0016297">
    <property type="term" value="F:fatty acyl-[ACP] hydrolase activity"/>
    <property type="evidence" value="ECO:0007669"/>
    <property type="project" value="InterPro"/>
</dbReference>
<dbReference type="Pfam" id="PF01643">
    <property type="entry name" value="Acyl-ACP_TE"/>
    <property type="match status" value="1"/>
</dbReference>
<keyword evidence="4" id="KW-0276">Fatty acid metabolism</keyword>
<accession>A0A6P1TFU3</accession>
<evidence type="ECO:0000313" key="10">
    <source>
        <dbReference type="EMBL" id="QHQ60014.1"/>
    </source>
</evidence>
<dbReference type="InterPro" id="IPR002864">
    <property type="entry name" value="Acyl-ACP_thioesterase_NHD"/>
</dbReference>
<dbReference type="InterPro" id="IPR029069">
    <property type="entry name" value="HotDog_dom_sf"/>
</dbReference>
<evidence type="ECO:0000256" key="2">
    <source>
        <dbReference type="ARBA" id="ARBA00022516"/>
    </source>
</evidence>
<dbReference type="PANTHER" id="PTHR31727:SF6">
    <property type="entry name" value="OLEOYL-ACYL CARRIER PROTEIN THIOESTERASE 1, CHLOROPLASTIC"/>
    <property type="match status" value="1"/>
</dbReference>
<dbReference type="PANTHER" id="PTHR31727">
    <property type="entry name" value="OLEOYL-ACYL CARRIER PROTEIN THIOESTERASE 1, CHLOROPLASTIC"/>
    <property type="match status" value="1"/>
</dbReference>
<dbReference type="RefSeq" id="WP_161836850.1">
    <property type="nucleotide sequence ID" value="NZ_CP048000.1"/>
</dbReference>
<keyword evidence="2" id="KW-0444">Lipid biosynthesis</keyword>
<dbReference type="Gene3D" id="3.10.129.10">
    <property type="entry name" value="Hotdog Thioesterase"/>
    <property type="match status" value="1"/>
</dbReference>
<dbReference type="GO" id="GO:0000036">
    <property type="term" value="F:acyl carrier activity"/>
    <property type="evidence" value="ECO:0007669"/>
    <property type="project" value="TreeGrafter"/>
</dbReference>
<evidence type="ECO:0000256" key="6">
    <source>
        <dbReference type="ARBA" id="ARBA00023098"/>
    </source>
</evidence>
<keyword evidence="6" id="KW-0443">Lipid metabolism</keyword>
<feature type="domain" description="Acyl-ACP thioesterase-like C-terminal" evidence="9">
    <location>
        <begin position="151"/>
        <end position="201"/>
    </location>
</feature>
<keyword evidence="3" id="KW-0378">Hydrolase</keyword>
<dbReference type="Proteomes" id="UP000464314">
    <property type="component" value="Chromosome"/>
</dbReference>
<keyword evidence="7" id="KW-0275">Fatty acid biosynthesis</keyword>
<dbReference type="SUPFAM" id="SSF54637">
    <property type="entry name" value="Thioesterase/thiol ester dehydrase-isomerase"/>
    <property type="match status" value="2"/>
</dbReference>
<proteinExistence type="inferred from homology"/>
<evidence type="ECO:0000259" key="8">
    <source>
        <dbReference type="Pfam" id="PF01643"/>
    </source>
</evidence>
<dbReference type="KEGG" id="anr:Ana3638_03810"/>
<sequence length="237" mass="27859">MYSFKSRVRYSEVDKEKKMDMYSIINYFQDCSTFQSEDIGMGLAYLEKNKRVWLMNAWQIIVNRFPSLGEEITVSTWAYDFNSMYGYRNFMIEDTNGQISAVANSIWVYMDTENYRPIKVTEADIRGYNPEKKFEMDYAPRKINIPKNLDSLAEFPVIRANIDTNNHVNNGQYIKMAEEFLPSGFRIRQMRAEYRMSAVLGDIIVPMVCRENSTYTVVLANQEGKPFTIIEFKQQEE</sequence>
<name>A0A6P1TFU3_9FIRM</name>
<evidence type="ECO:0000256" key="4">
    <source>
        <dbReference type="ARBA" id="ARBA00022832"/>
    </source>
</evidence>
<evidence type="ECO:0000256" key="5">
    <source>
        <dbReference type="ARBA" id="ARBA00022946"/>
    </source>
</evidence>
<gene>
    <name evidence="10" type="ORF">Ana3638_03810</name>
</gene>
<dbReference type="Pfam" id="PF20791">
    <property type="entry name" value="Acyl-ACP_TE_C"/>
    <property type="match status" value="1"/>
</dbReference>
<keyword evidence="11" id="KW-1185">Reference proteome</keyword>
<feature type="domain" description="Acyl-ACP thioesterase N-terminal hotdog" evidence="8">
    <location>
        <begin position="5"/>
        <end position="122"/>
    </location>
</feature>
<dbReference type="AlphaFoldDB" id="A0A6P1TFU3"/>
<comment type="similarity">
    <text evidence="1">Belongs to the acyl-ACP thioesterase family.</text>
</comment>
<dbReference type="InterPro" id="IPR045023">
    <property type="entry name" value="FATA/B"/>
</dbReference>
<evidence type="ECO:0000256" key="1">
    <source>
        <dbReference type="ARBA" id="ARBA00006500"/>
    </source>
</evidence>
<dbReference type="InterPro" id="IPR049427">
    <property type="entry name" value="Acyl-ACP_TE_C"/>
</dbReference>
<reference evidence="10 11" key="1">
    <citation type="submission" date="2020-01" db="EMBL/GenBank/DDBJ databases">
        <title>Genome analysis of Anaerocolumna sp. CBA3638.</title>
        <authorList>
            <person name="Kim J."/>
            <person name="Roh S.W."/>
        </authorList>
    </citation>
    <scope>NUCLEOTIDE SEQUENCE [LARGE SCALE GENOMIC DNA]</scope>
    <source>
        <strain evidence="10 11">CBA3638</strain>
    </source>
</reference>
<dbReference type="CDD" id="cd00586">
    <property type="entry name" value="4HBT"/>
    <property type="match status" value="1"/>
</dbReference>
<evidence type="ECO:0000313" key="11">
    <source>
        <dbReference type="Proteomes" id="UP000464314"/>
    </source>
</evidence>